<gene>
    <name evidence="1" type="ORF">PENVA_0112</name>
</gene>
<proteinExistence type="predicted"/>
<protein>
    <submittedName>
        <fullName evidence="1">Uncharacterized protein</fullName>
    </submittedName>
</protein>
<accession>A0A024HVG1</accession>
<keyword evidence="1" id="KW-0614">Plasmid</keyword>
<evidence type="ECO:0000313" key="1">
    <source>
        <dbReference type="EMBL" id="CDM79728.1"/>
    </source>
</evidence>
<organism evidence="1">
    <name type="scientific">Klebsiella pneumoniae</name>
    <dbReference type="NCBI Taxonomy" id="573"/>
    <lineage>
        <taxon>Bacteria</taxon>
        <taxon>Pseudomonadati</taxon>
        <taxon>Pseudomonadota</taxon>
        <taxon>Gammaproteobacteria</taxon>
        <taxon>Enterobacterales</taxon>
        <taxon>Enterobacteriaceae</taxon>
        <taxon>Klebsiella/Raoultella group</taxon>
        <taxon>Klebsiella</taxon>
        <taxon>Klebsiella pneumoniae complex</taxon>
    </lineage>
</organism>
<dbReference type="AlphaFoldDB" id="A0A024HVG1"/>
<sequence length="50" mass="5874">MLGCGITYSDLSPVEFKYLLNPEHPEFYGIVQKAQQIPFRFDSRLKPDRK</sequence>
<name>A0A024HVG1_KLEPN</name>
<reference evidence="1" key="1">
    <citation type="journal article" date="2014" name="Antimicrob. Agents Chemother.">
        <title>IncH-Type Plasmid Harboring blaCTX-M-15, blaDHA-1, and qnrB4 Genes Recovered from Animal Isolates.</title>
        <authorList>
            <person name="Schluter A."/>
            <person name="Nordmann P."/>
            <person name="Bonnin R.A."/>
            <person name="Millemann Y."/>
            <person name="Eikmeyer F.G."/>
            <person name="Wibberg D."/>
            <person name="Puhler A."/>
            <person name="Poirel L."/>
        </authorList>
    </citation>
    <scope>NUCLEOTIDE SEQUENCE [LARGE SCALE GENOMIC DNA]</scope>
    <source>
        <strain evidence="1">Kp15</strain>
        <plasmid evidence="1">pENVA</plasmid>
    </source>
</reference>
<dbReference type="RefSeq" id="WP_176455532.1">
    <property type="nucleotide sequence ID" value="NZ_HG918041.1"/>
</dbReference>
<geneLocation type="plasmid" evidence="1">
    <name>pENVA</name>
</geneLocation>
<dbReference type="EMBL" id="HG918041">
    <property type="protein sequence ID" value="CDM79728.1"/>
    <property type="molecule type" value="Genomic_DNA"/>
</dbReference>